<reference evidence="3 4" key="1">
    <citation type="submission" date="2018-05" db="EMBL/GenBank/DDBJ databases">
        <title>Genomic Encyclopedia of Type Strains, Phase IV (KMG-IV): sequencing the most valuable type-strain genomes for metagenomic binning, comparative biology and taxonomic classification.</title>
        <authorList>
            <person name="Goeker M."/>
        </authorList>
    </citation>
    <scope>NUCLEOTIDE SEQUENCE [LARGE SCALE GENOMIC DNA]</scope>
    <source>
        <strain evidence="3 4">DSM 44704</strain>
    </source>
</reference>
<dbReference type="RefSeq" id="WP_083894847.1">
    <property type="nucleotide sequence ID" value="NZ_QJKF01000006.1"/>
</dbReference>
<protein>
    <submittedName>
        <fullName evidence="3">Uncharacterized protein</fullName>
    </submittedName>
</protein>
<evidence type="ECO:0000313" key="4">
    <source>
        <dbReference type="Proteomes" id="UP000247569"/>
    </source>
</evidence>
<feature type="compositionally biased region" description="Pro residues" evidence="1">
    <location>
        <begin position="37"/>
        <end position="47"/>
    </location>
</feature>
<keyword evidence="4" id="KW-1185">Reference proteome</keyword>
<name>A0A318K2K8_9NOCA</name>
<feature type="transmembrane region" description="Helical" evidence="2">
    <location>
        <begin position="15"/>
        <end position="32"/>
    </location>
</feature>
<feature type="region of interest" description="Disordered" evidence="1">
    <location>
        <begin position="35"/>
        <end position="70"/>
    </location>
</feature>
<dbReference type="EMBL" id="QJKF01000006">
    <property type="protein sequence ID" value="PXX62960.1"/>
    <property type="molecule type" value="Genomic_DNA"/>
</dbReference>
<dbReference type="Proteomes" id="UP000247569">
    <property type="component" value="Unassembled WGS sequence"/>
</dbReference>
<evidence type="ECO:0000256" key="1">
    <source>
        <dbReference type="SAM" id="MobiDB-lite"/>
    </source>
</evidence>
<comment type="caution">
    <text evidence="3">The sequence shown here is derived from an EMBL/GenBank/DDBJ whole genome shotgun (WGS) entry which is preliminary data.</text>
</comment>
<organism evidence="3 4">
    <name type="scientific">Nocardia tenerifensis</name>
    <dbReference type="NCBI Taxonomy" id="228006"/>
    <lineage>
        <taxon>Bacteria</taxon>
        <taxon>Bacillati</taxon>
        <taxon>Actinomycetota</taxon>
        <taxon>Actinomycetes</taxon>
        <taxon>Mycobacteriales</taxon>
        <taxon>Nocardiaceae</taxon>
        <taxon>Nocardia</taxon>
    </lineage>
</organism>
<keyword evidence="2" id="KW-0812">Transmembrane</keyword>
<keyword evidence="2" id="KW-1133">Transmembrane helix</keyword>
<sequence length="70" mass="7236">MTLGPLHVSARTRNRFIVAVVVALAGSVAWLIRSRRPQPPAPAPAPPRIGYSRNGSAPAPVAGASAENGR</sequence>
<evidence type="ECO:0000256" key="2">
    <source>
        <dbReference type="SAM" id="Phobius"/>
    </source>
</evidence>
<accession>A0A318K2K8</accession>
<gene>
    <name evidence="3" type="ORF">DFR70_10612</name>
</gene>
<keyword evidence="2" id="KW-0472">Membrane</keyword>
<feature type="compositionally biased region" description="Low complexity" evidence="1">
    <location>
        <begin position="55"/>
        <end position="70"/>
    </location>
</feature>
<dbReference type="AlphaFoldDB" id="A0A318K2K8"/>
<evidence type="ECO:0000313" key="3">
    <source>
        <dbReference type="EMBL" id="PXX62960.1"/>
    </source>
</evidence>
<proteinExistence type="predicted"/>